<accession>A0ABR9Q0S8</accession>
<dbReference type="SUPFAM" id="SSF56801">
    <property type="entry name" value="Acetyl-CoA synthetase-like"/>
    <property type="match status" value="1"/>
</dbReference>
<dbReference type="PANTHER" id="PTHR45527">
    <property type="entry name" value="NONRIBOSOMAL PEPTIDE SYNTHETASE"/>
    <property type="match status" value="1"/>
</dbReference>
<dbReference type="Pfam" id="PF00501">
    <property type="entry name" value="AMP-binding"/>
    <property type="match status" value="1"/>
</dbReference>
<evidence type="ECO:0000259" key="2">
    <source>
        <dbReference type="Pfam" id="PF00668"/>
    </source>
</evidence>
<organism evidence="3 4">
    <name type="scientific">Corallococcus soli</name>
    <dbReference type="NCBI Taxonomy" id="2710757"/>
    <lineage>
        <taxon>Bacteria</taxon>
        <taxon>Pseudomonadati</taxon>
        <taxon>Myxococcota</taxon>
        <taxon>Myxococcia</taxon>
        <taxon>Myxococcales</taxon>
        <taxon>Cystobacterineae</taxon>
        <taxon>Myxococcaceae</taxon>
        <taxon>Corallococcus</taxon>
    </lineage>
</organism>
<dbReference type="InterPro" id="IPR000873">
    <property type="entry name" value="AMP-dep_synth/lig_dom"/>
</dbReference>
<gene>
    <name evidence="3" type="ORF">G4177_37155</name>
</gene>
<proteinExistence type="predicted"/>
<dbReference type="Gene3D" id="3.30.559.30">
    <property type="entry name" value="Nonribosomal peptide synthetase, condensation domain"/>
    <property type="match status" value="1"/>
</dbReference>
<dbReference type="PANTHER" id="PTHR45527:SF1">
    <property type="entry name" value="FATTY ACID SYNTHASE"/>
    <property type="match status" value="1"/>
</dbReference>
<name>A0ABR9Q0S8_9BACT</name>
<feature type="domain" description="Condensation" evidence="2">
    <location>
        <begin position="1"/>
        <end position="167"/>
    </location>
</feature>
<dbReference type="RefSeq" id="WP_193430927.1">
    <property type="nucleotide sequence ID" value="NZ_JAAIYO010000055.1"/>
</dbReference>
<dbReference type="SUPFAM" id="SSF52777">
    <property type="entry name" value="CoA-dependent acyltransferases"/>
    <property type="match status" value="1"/>
</dbReference>
<feature type="domain" description="AMP-dependent synthetase/ligase" evidence="1">
    <location>
        <begin position="187"/>
        <end position="257"/>
    </location>
</feature>
<evidence type="ECO:0000313" key="4">
    <source>
        <dbReference type="Proteomes" id="UP001516472"/>
    </source>
</evidence>
<dbReference type="Gene3D" id="3.40.50.980">
    <property type="match status" value="2"/>
</dbReference>
<keyword evidence="4" id="KW-1185">Reference proteome</keyword>
<sequence length="257" mass="28120">THADTEGLVGFFVNQLVMRGDLSGDPTFRELLTRTRQVALGAYAHQDVPFEELVRMLNPERSLAHAPIFQVKLVLQNAPAAELRVPGLTFRGTENSTGAAKFDLTLSINETPEGLACLCEYSTDLYEAGTLARMLEHLQLLLGTAVAAPDTRLSALPLLTESERQQVLLDWNDTHAELAEACAHHLFEAQVQRTPDALALQMGERTLTYRQLDERANQLAHHLRTLGVGPEVLVALCVERSPELVVSILAILKAGGA</sequence>
<evidence type="ECO:0000313" key="3">
    <source>
        <dbReference type="EMBL" id="MBE4753784.1"/>
    </source>
</evidence>
<dbReference type="Pfam" id="PF00668">
    <property type="entry name" value="Condensation"/>
    <property type="match status" value="1"/>
</dbReference>
<dbReference type="Gene3D" id="3.30.559.10">
    <property type="entry name" value="Chloramphenicol acetyltransferase-like domain"/>
    <property type="match status" value="1"/>
</dbReference>
<dbReference type="InterPro" id="IPR023213">
    <property type="entry name" value="CAT-like_dom_sf"/>
</dbReference>
<dbReference type="InterPro" id="IPR001242">
    <property type="entry name" value="Condensation_dom"/>
</dbReference>
<feature type="non-terminal residue" evidence="3">
    <location>
        <position position="1"/>
    </location>
</feature>
<reference evidence="3 4" key="1">
    <citation type="submission" date="2020-02" db="EMBL/GenBank/DDBJ databases">
        <authorList>
            <person name="Babadi Z.K."/>
            <person name="Risdian C."/>
            <person name="Ebrahimipour G.H."/>
            <person name="Wink J."/>
        </authorList>
    </citation>
    <scope>NUCLEOTIDE SEQUENCE [LARGE SCALE GENOMIC DNA]</scope>
    <source>
        <strain evidence="3 4">ZKHCc1 1396</strain>
    </source>
</reference>
<evidence type="ECO:0000259" key="1">
    <source>
        <dbReference type="Pfam" id="PF00501"/>
    </source>
</evidence>
<comment type="caution">
    <text evidence="3">The sequence shown here is derived from an EMBL/GenBank/DDBJ whole genome shotgun (WGS) entry which is preliminary data.</text>
</comment>
<dbReference type="EMBL" id="JAAIYO010000055">
    <property type="protein sequence ID" value="MBE4753784.1"/>
    <property type="molecule type" value="Genomic_DNA"/>
</dbReference>
<protein>
    <submittedName>
        <fullName evidence="3">AMP-binding protein</fullName>
    </submittedName>
</protein>
<feature type="non-terminal residue" evidence="3">
    <location>
        <position position="257"/>
    </location>
</feature>
<dbReference type="Proteomes" id="UP001516472">
    <property type="component" value="Unassembled WGS sequence"/>
</dbReference>